<gene>
    <name evidence="2" type="ordered locus">Meso_1220</name>
</gene>
<accession>Q11J09</accession>
<protein>
    <recommendedName>
        <fullName evidence="1">Putative DnaT-like domain-containing protein</fullName>
    </recommendedName>
</protein>
<dbReference type="STRING" id="266779.Meso_1220"/>
<dbReference type="HOGENOM" id="CLU_130962_1_0_5"/>
<dbReference type="InterPro" id="IPR046787">
    <property type="entry name" value="DnaT_2"/>
</dbReference>
<dbReference type="OrthoDB" id="980409at2"/>
<organism evidence="2">
    <name type="scientific">Chelativorans sp. (strain BNC1)</name>
    <dbReference type="NCBI Taxonomy" id="266779"/>
    <lineage>
        <taxon>Bacteria</taxon>
        <taxon>Pseudomonadati</taxon>
        <taxon>Pseudomonadota</taxon>
        <taxon>Alphaproteobacteria</taxon>
        <taxon>Hyphomicrobiales</taxon>
        <taxon>Phyllobacteriaceae</taxon>
        <taxon>Chelativorans</taxon>
    </lineage>
</organism>
<proteinExistence type="predicted"/>
<feature type="domain" description="Putative DnaT-like" evidence="1">
    <location>
        <begin position="11"/>
        <end position="150"/>
    </location>
</feature>
<dbReference type="Pfam" id="PF20557">
    <property type="entry name" value="DnaT_2"/>
    <property type="match status" value="1"/>
</dbReference>
<name>Q11J09_CHESB</name>
<dbReference type="KEGG" id="mes:Meso_1220"/>
<evidence type="ECO:0000313" key="2">
    <source>
        <dbReference type="EMBL" id="ABG62616.1"/>
    </source>
</evidence>
<sequence length="162" mass="17147">MAGYGDDSGFNAWLAENGYTLPDGAPSPAVLRQRGSVYVDGIYGMNFVGEKTGGWEQERAWPRTGAYAGGSAIPDDVVPLPVIHASYEAALQEAREPESLSVIGSAAERVKREKVDGAVEVEYQQASSADFAGTLIPVMTVIEGLLAPFLRPLGGFPSIMVV</sequence>
<reference evidence="2" key="1">
    <citation type="submission" date="2006-06" db="EMBL/GenBank/DDBJ databases">
        <title>Complete sequence of chromosome of Chelativorans sp. BNC1.</title>
        <authorList>
            <consortium name="US DOE Joint Genome Institute"/>
            <person name="Copeland A."/>
            <person name="Lucas S."/>
            <person name="Lapidus A."/>
            <person name="Barry K."/>
            <person name="Detter J.C."/>
            <person name="Glavina del Rio T."/>
            <person name="Hammon N."/>
            <person name="Israni S."/>
            <person name="Dalin E."/>
            <person name="Tice H."/>
            <person name="Pitluck S."/>
            <person name="Chertkov O."/>
            <person name="Brettin T."/>
            <person name="Bruce D."/>
            <person name="Han C."/>
            <person name="Tapia R."/>
            <person name="Gilna P."/>
            <person name="Schmutz J."/>
            <person name="Larimer F."/>
            <person name="Land M."/>
            <person name="Hauser L."/>
            <person name="Kyrpides N."/>
            <person name="Mikhailova N."/>
            <person name="Richardson P."/>
        </authorList>
    </citation>
    <scope>NUCLEOTIDE SEQUENCE</scope>
    <source>
        <strain evidence="2">BNC1</strain>
    </source>
</reference>
<dbReference type="AlphaFoldDB" id="Q11J09"/>
<dbReference type="EMBL" id="CP000390">
    <property type="protein sequence ID" value="ABG62616.1"/>
    <property type="molecule type" value="Genomic_DNA"/>
</dbReference>
<evidence type="ECO:0000259" key="1">
    <source>
        <dbReference type="Pfam" id="PF20557"/>
    </source>
</evidence>
<dbReference type="eggNOG" id="ENOG5032UG2">
    <property type="taxonomic scope" value="Bacteria"/>
</dbReference>